<proteinExistence type="inferred from homology"/>
<accession>B6FZA7</accession>
<comment type="caution">
    <text evidence="5">The sequence shown here is derived from an EMBL/GenBank/DDBJ whole genome shotgun (WGS) entry which is preliminary data.</text>
</comment>
<dbReference type="GO" id="GO:0005737">
    <property type="term" value="C:cytoplasm"/>
    <property type="evidence" value="ECO:0007669"/>
    <property type="project" value="UniProtKB-SubCell"/>
</dbReference>
<dbReference type="Gene3D" id="6.10.250.2410">
    <property type="match status" value="1"/>
</dbReference>
<evidence type="ECO:0000256" key="3">
    <source>
        <dbReference type="HAMAP-Rule" id="MF_01805"/>
    </source>
</evidence>
<dbReference type="HOGENOM" id="CLU_038686_3_0_9"/>
<dbReference type="Proteomes" id="UP000003178">
    <property type="component" value="Unassembled WGS sequence"/>
</dbReference>
<dbReference type="RefSeq" id="WP_006440132.1">
    <property type="nucleotide sequence ID" value="NZ_DS995356.1"/>
</dbReference>
<dbReference type="AlphaFoldDB" id="B6FZA7"/>
<reference evidence="5 6" key="1">
    <citation type="submission" date="2008-09" db="EMBL/GenBank/DDBJ databases">
        <authorList>
            <person name="Fulton L."/>
            <person name="Clifton S."/>
            <person name="Fulton B."/>
            <person name="Xu J."/>
            <person name="Minx P."/>
            <person name="Pepin K.H."/>
            <person name="Johnson M."/>
            <person name="Thiruvilangam P."/>
            <person name="Bhonagiri V."/>
            <person name="Nash W.E."/>
            <person name="Mardis E.R."/>
            <person name="Wilson R.K."/>
        </authorList>
    </citation>
    <scope>NUCLEOTIDE SEQUENCE [LARGE SCALE GENOMIC DNA]</scope>
    <source>
        <strain evidence="5 6">DSM 13275</strain>
    </source>
</reference>
<comment type="subunit">
    <text evidence="3">Component of a cohesin-like complex composed of ScpA, ScpB and the Smc homodimer, in which ScpA and ScpB bind to the head domain of Smc. The presence of the three proteins is required for the association of the complex with DNA.</text>
</comment>
<dbReference type="InterPro" id="IPR003768">
    <property type="entry name" value="ScpA"/>
</dbReference>
<keyword evidence="6" id="KW-1185">Reference proteome</keyword>
<dbReference type="HAMAP" id="MF_01805">
    <property type="entry name" value="ScpA"/>
    <property type="match status" value="1"/>
</dbReference>
<dbReference type="InterPro" id="IPR023093">
    <property type="entry name" value="ScpA-like_C"/>
</dbReference>
<keyword evidence="4" id="KW-0175">Coiled coil</keyword>
<keyword evidence="3" id="KW-0131">Cell cycle</keyword>
<feature type="coiled-coil region" evidence="4">
    <location>
        <begin position="97"/>
        <end position="158"/>
    </location>
</feature>
<evidence type="ECO:0000256" key="2">
    <source>
        <dbReference type="ARBA" id="ARBA00044777"/>
    </source>
</evidence>
<evidence type="ECO:0000313" key="5">
    <source>
        <dbReference type="EMBL" id="EEA85110.1"/>
    </source>
</evidence>
<evidence type="ECO:0000256" key="4">
    <source>
        <dbReference type="SAM" id="Coils"/>
    </source>
</evidence>
<dbReference type="GO" id="GO:0051301">
    <property type="term" value="P:cell division"/>
    <property type="evidence" value="ECO:0007669"/>
    <property type="project" value="UniProtKB-KW"/>
</dbReference>
<dbReference type="OrthoDB" id="9811016at2"/>
<comment type="similarity">
    <text evidence="3">Belongs to the ScpA family.</text>
</comment>
<dbReference type="Pfam" id="PF02616">
    <property type="entry name" value="SMC_ScpA"/>
    <property type="match status" value="1"/>
</dbReference>
<dbReference type="GO" id="GO:0007059">
    <property type="term" value="P:chromosome segregation"/>
    <property type="evidence" value="ECO:0007669"/>
    <property type="project" value="UniProtKB-UniRule"/>
</dbReference>
<sequence>MKYNVQLKVYEGPMDLLYDLVTKHKIDIKDIAISEITKQYLDYLDAMEAMDMEITSDFITMASKLVEIKSRYLLYLQREDSEEEDPRIELVERLKEYKKYKQISKELKEKADEEHERFFRKKEEVIIEDELSLEDVSIAKMMELLPKLLKNIDKKEEEPKNDALERLVNRKIISVEEKIVSLRRTLATKDKISFLETVDQSDRGDIIASFLCVLEMIKEKEIIVTQDDFFEDIVIVKRTDKMLEYSEEN</sequence>
<keyword evidence="3" id="KW-0963">Cytoplasm</keyword>
<comment type="subcellular location">
    <subcellularLocation>
        <location evidence="3">Cytoplasm</location>
    </subcellularLocation>
    <text evidence="3">Associated with two foci at the outer edges of the nucleoid region in young cells, and at four foci within both cell halves in older cells.</text>
</comment>
<evidence type="ECO:0000313" key="6">
    <source>
        <dbReference type="Proteomes" id="UP000003178"/>
    </source>
</evidence>
<gene>
    <name evidence="3" type="primary">scpA</name>
    <name evidence="5" type="ORF">CLOHIR_01211</name>
</gene>
<dbReference type="Gene3D" id="1.10.10.580">
    <property type="entry name" value="Structural maintenance of chromosome 1. Chain E"/>
    <property type="match status" value="1"/>
</dbReference>
<dbReference type="PANTHER" id="PTHR33969:SF2">
    <property type="entry name" value="SEGREGATION AND CONDENSATION PROTEIN A"/>
    <property type="match status" value="1"/>
</dbReference>
<dbReference type="EMBL" id="ABWP01000051">
    <property type="protein sequence ID" value="EEA85110.1"/>
    <property type="molecule type" value="Genomic_DNA"/>
</dbReference>
<comment type="function">
    <text evidence="3">Participates in chromosomal partition during cell division. May act via the formation of a condensin-like complex containing Smc and ScpB that pull DNA away from mid-cell into both cell halves.</text>
</comment>
<keyword evidence="1 3" id="KW-0159">Chromosome partition</keyword>
<dbReference type="PANTHER" id="PTHR33969">
    <property type="entry name" value="SEGREGATION AND CONDENSATION PROTEIN A"/>
    <property type="match status" value="1"/>
</dbReference>
<dbReference type="STRING" id="500633.CLOHIR_01211"/>
<dbReference type="eggNOG" id="COG1354">
    <property type="taxonomic scope" value="Bacteria"/>
</dbReference>
<reference evidence="5 6" key="2">
    <citation type="submission" date="2008-10" db="EMBL/GenBank/DDBJ databases">
        <title>Draft genome sequence of Clostridium hiranonis (DSM 13275).</title>
        <authorList>
            <person name="Sudarsanam P."/>
            <person name="Ley R."/>
            <person name="Guruge J."/>
            <person name="Turnbaugh P.J."/>
            <person name="Mahowald M."/>
            <person name="Liep D."/>
            <person name="Gordon J."/>
        </authorList>
    </citation>
    <scope>NUCLEOTIDE SEQUENCE [LARGE SCALE GENOMIC DNA]</scope>
    <source>
        <strain evidence="5 6">DSM 13275</strain>
    </source>
</reference>
<name>B6FZA7_PEPHT</name>
<organism evidence="5 6">
    <name type="scientific">Peptacetobacter hiranonis (strain DSM 13275 / JCM 10541 / KCTC 15199 / TO-931)</name>
    <name type="common">Clostridium hiranonis</name>
    <dbReference type="NCBI Taxonomy" id="500633"/>
    <lineage>
        <taxon>Bacteria</taxon>
        <taxon>Bacillati</taxon>
        <taxon>Bacillota</taxon>
        <taxon>Clostridia</taxon>
        <taxon>Peptostreptococcales</taxon>
        <taxon>Peptostreptococcaceae</taxon>
        <taxon>Peptacetobacter</taxon>
    </lineage>
</organism>
<protein>
    <recommendedName>
        <fullName evidence="2 3">Segregation and condensation protein A</fullName>
    </recommendedName>
</protein>
<dbReference type="GO" id="GO:0006260">
    <property type="term" value="P:DNA replication"/>
    <property type="evidence" value="ECO:0007669"/>
    <property type="project" value="UniProtKB-UniRule"/>
</dbReference>
<evidence type="ECO:0000256" key="1">
    <source>
        <dbReference type="ARBA" id="ARBA00022829"/>
    </source>
</evidence>
<keyword evidence="3" id="KW-0132">Cell division</keyword>